<organism evidence="2 3">
    <name type="scientific">Draconibacterium halophilum</name>
    <dbReference type="NCBI Taxonomy" id="2706887"/>
    <lineage>
        <taxon>Bacteria</taxon>
        <taxon>Pseudomonadati</taxon>
        <taxon>Bacteroidota</taxon>
        <taxon>Bacteroidia</taxon>
        <taxon>Marinilabiliales</taxon>
        <taxon>Prolixibacteraceae</taxon>
        <taxon>Draconibacterium</taxon>
    </lineage>
</organism>
<evidence type="ECO:0000313" key="3">
    <source>
        <dbReference type="Proteomes" id="UP000474630"/>
    </source>
</evidence>
<protein>
    <submittedName>
        <fullName evidence="2">LysM peptidoglycan-binding domain-containing protein</fullName>
    </submittedName>
</protein>
<dbReference type="SMART" id="SM00257">
    <property type="entry name" value="LysM"/>
    <property type="match status" value="2"/>
</dbReference>
<sequence length="509" mass="57939">MKELVQNKPGSFIGLFMILLLLVPLVNSGQQSTINEGFENRLLKNIHQQVFEYPWNDAAFLPGKLELASRQTMKRKLKDAREYAYNPDKFEASFSALNNLSAPDKAIFIKSFYFYQPEIIKELVQAGLGEDLQYLPAVLSAFNTEAKSSFKRAGIWQLTHFQGVLNGLQINKLVDERINTEKATRAAVQELKKNETLFDDPQKAILAFVFGKTKIKNLCRRAGGDDCSVNELLAIAPEEMTDFMAAYQASAAFLSQNKFFYEQELPKTALAKVRLQTHFDQISAVLPISNNELWFLNPQYHYSIIPEKASITLPEEMKQDFLFLQDSIYKGVDSTLFEVVAQKIEYPPAPNRQYLGEKVKDLEIEGKTKIEYTIKSGDVLGFIAEDYDVRVADLKYWNNIYNERKIQAGKTLDIFVDDENAEHYRNLQQQTAKNEEPKTIVPNFGSGTLPGIVIPESSRKVEHIVKSGESPYVIAQKYDGVTPEKILEWNSISDARKIQIGQKLIIYVQ</sequence>
<dbReference type="KEGG" id="drc:G0Q07_13595"/>
<dbReference type="PANTHER" id="PTHR33734:SF22">
    <property type="entry name" value="MEMBRANE-BOUND LYTIC MUREIN TRANSGLYCOSYLASE D"/>
    <property type="match status" value="1"/>
</dbReference>
<dbReference type="GO" id="GO:0008932">
    <property type="term" value="F:lytic endotransglycosylase activity"/>
    <property type="evidence" value="ECO:0007669"/>
    <property type="project" value="TreeGrafter"/>
</dbReference>
<dbReference type="Gene3D" id="1.10.530.10">
    <property type="match status" value="1"/>
</dbReference>
<dbReference type="InterPro" id="IPR008258">
    <property type="entry name" value="Transglycosylase_SLT_dom_1"/>
</dbReference>
<dbReference type="EMBL" id="CP048409">
    <property type="protein sequence ID" value="QIA08688.1"/>
    <property type="molecule type" value="Genomic_DNA"/>
</dbReference>
<dbReference type="PANTHER" id="PTHR33734">
    <property type="entry name" value="LYSM DOMAIN-CONTAINING GPI-ANCHORED PROTEIN 2"/>
    <property type="match status" value="1"/>
</dbReference>
<name>A0A6C0RDG0_9BACT</name>
<dbReference type="InterPro" id="IPR018392">
    <property type="entry name" value="LysM"/>
</dbReference>
<gene>
    <name evidence="2" type="ORF">G0Q07_13595</name>
</gene>
<feature type="domain" description="LysM" evidence="1">
    <location>
        <begin position="370"/>
        <end position="414"/>
    </location>
</feature>
<dbReference type="PROSITE" id="PS51782">
    <property type="entry name" value="LYSM"/>
    <property type="match status" value="2"/>
</dbReference>
<dbReference type="RefSeq" id="WP_163346954.1">
    <property type="nucleotide sequence ID" value="NZ_CP048409.1"/>
</dbReference>
<reference evidence="2 3" key="1">
    <citation type="submission" date="2020-02" db="EMBL/GenBank/DDBJ databases">
        <title>Genome sequencing for Draconibacterium sp. strain M1.</title>
        <authorList>
            <person name="Park S.-J."/>
        </authorList>
    </citation>
    <scope>NUCLEOTIDE SEQUENCE [LARGE SCALE GENOMIC DNA]</scope>
    <source>
        <strain evidence="2 3">M1</strain>
    </source>
</reference>
<dbReference type="SUPFAM" id="SSF54106">
    <property type="entry name" value="LysM domain"/>
    <property type="match status" value="2"/>
</dbReference>
<dbReference type="SUPFAM" id="SSF53955">
    <property type="entry name" value="Lysozyme-like"/>
    <property type="match status" value="1"/>
</dbReference>
<accession>A0A6C0RDG0</accession>
<dbReference type="AlphaFoldDB" id="A0A6C0RDG0"/>
<dbReference type="Gene3D" id="3.10.350.10">
    <property type="entry name" value="LysM domain"/>
    <property type="match status" value="2"/>
</dbReference>
<dbReference type="Pfam" id="PF01476">
    <property type="entry name" value="LysM"/>
    <property type="match status" value="2"/>
</dbReference>
<keyword evidence="3" id="KW-1185">Reference proteome</keyword>
<evidence type="ECO:0000259" key="1">
    <source>
        <dbReference type="PROSITE" id="PS51782"/>
    </source>
</evidence>
<dbReference type="CDD" id="cd00118">
    <property type="entry name" value="LysM"/>
    <property type="match status" value="2"/>
</dbReference>
<dbReference type="Proteomes" id="UP000474630">
    <property type="component" value="Chromosome"/>
</dbReference>
<dbReference type="InterPro" id="IPR036779">
    <property type="entry name" value="LysM_dom_sf"/>
</dbReference>
<dbReference type="Pfam" id="PF01464">
    <property type="entry name" value="SLT"/>
    <property type="match status" value="1"/>
</dbReference>
<dbReference type="InterPro" id="IPR023346">
    <property type="entry name" value="Lysozyme-like_dom_sf"/>
</dbReference>
<evidence type="ECO:0000313" key="2">
    <source>
        <dbReference type="EMBL" id="QIA08688.1"/>
    </source>
</evidence>
<feature type="domain" description="LysM" evidence="1">
    <location>
        <begin position="461"/>
        <end position="506"/>
    </location>
</feature>
<proteinExistence type="predicted"/>